<evidence type="ECO:0000256" key="1">
    <source>
        <dbReference type="SAM" id="MobiDB-lite"/>
    </source>
</evidence>
<feature type="compositionally biased region" description="Basic and acidic residues" evidence="1">
    <location>
        <begin position="58"/>
        <end position="87"/>
    </location>
</feature>
<proteinExistence type="predicted"/>
<feature type="non-terminal residue" evidence="2">
    <location>
        <position position="1"/>
    </location>
</feature>
<name>A0A822C127_9BILA</name>
<accession>A0A822C127</accession>
<comment type="caution">
    <text evidence="2">The sequence shown here is derived from an EMBL/GenBank/DDBJ whole genome shotgun (WGS) entry which is preliminary data.</text>
</comment>
<protein>
    <submittedName>
        <fullName evidence="2">Uncharacterized protein</fullName>
    </submittedName>
</protein>
<organism evidence="2 3">
    <name type="scientific">Rotaria socialis</name>
    <dbReference type="NCBI Taxonomy" id="392032"/>
    <lineage>
        <taxon>Eukaryota</taxon>
        <taxon>Metazoa</taxon>
        <taxon>Spiralia</taxon>
        <taxon>Gnathifera</taxon>
        <taxon>Rotifera</taxon>
        <taxon>Eurotatoria</taxon>
        <taxon>Bdelloidea</taxon>
        <taxon>Philodinida</taxon>
        <taxon>Philodinidae</taxon>
        <taxon>Rotaria</taxon>
    </lineage>
</organism>
<gene>
    <name evidence="2" type="ORF">QYT958_LOCUS40678</name>
</gene>
<evidence type="ECO:0000313" key="2">
    <source>
        <dbReference type="EMBL" id="CAF5031280.1"/>
    </source>
</evidence>
<evidence type="ECO:0000313" key="3">
    <source>
        <dbReference type="Proteomes" id="UP000663848"/>
    </source>
</evidence>
<sequence>LMGAFFSVLLRPSYSRVGDRDLYRAKRTSQNDDGNLNLFFPGYDEKQYFSIDTGRSGHGGDYHHKREFSGGRQYEDEGRRRSDDHARRGGGGGSSGGGHDRERYGGPS</sequence>
<reference evidence="2" key="1">
    <citation type="submission" date="2021-02" db="EMBL/GenBank/DDBJ databases">
        <authorList>
            <person name="Nowell W R."/>
        </authorList>
    </citation>
    <scope>NUCLEOTIDE SEQUENCE</scope>
</reference>
<feature type="compositionally biased region" description="Basic and acidic residues" evidence="1">
    <location>
        <begin position="98"/>
        <end position="108"/>
    </location>
</feature>
<dbReference type="Proteomes" id="UP000663848">
    <property type="component" value="Unassembled WGS sequence"/>
</dbReference>
<dbReference type="AlphaFoldDB" id="A0A822C127"/>
<feature type="region of interest" description="Disordered" evidence="1">
    <location>
        <begin position="51"/>
        <end position="108"/>
    </location>
</feature>
<dbReference type="EMBL" id="CAJOBR010043039">
    <property type="protein sequence ID" value="CAF5031280.1"/>
    <property type="molecule type" value="Genomic_DNA"/>
</dbReference>
<feature type="non-terminal residue" evidence="2">
    <location>
        <position position="108"/>
    </location>
</feature>